<dbReference type="GO" id="GO:0045842">
    <property type="term" value="P:positive regulation of mitotic metaphase/anaphase transition"/>
    <property type="evidence" value="ECO:0007669"/>
    <property type="project" value="TreeGrafter"/>
</dbReference>
<name>A0A165AMT1_9AGAM</name>
<dbReference type="PANTHER" id="PTHR12830">
    <property type="entry name" value="ANAPHASE-PROMOTING COMPLEX SUBUNIT 5"/>
    <property type="match status" value="1"/>
</dbReference>
<accession>A0A165AMT1</accession>
<keyword evidence="7" id="KW-0732">Signal</keyword>
<evidence type="ECO:0000256" key="6">
    <source>
        <dbReference type="ARBA" id="ARBA00023306"/>
    </source>
</evidence>
<feature type="signal peptide" evidence="7">
    <location>
        <begin position="1"/>
        <end position="33"/>
    </location>
</feature>
<proteinExistence type="inferred from homology"/>
<dbReference type="OrthoDB" id="2504561at2759"/>
<evidence type="ECO:0000313" key="9">
    <source>
        <dbReference type="EMBL" id="KZS99299.1"/>
    </source>
</evidence>
<evidence type="ECO:0000313" key="10">
    <source>
        <dbReference type="Proteomes" id="UP000076722"/>
    </source>
</evidence>
<evidence type="ECO:0000256" key="7">
    <source>
        <dbReference type="SAM" id="SignalP"/>
    </source>
</evidence>
<dbReference type="InterPro" id="IPR037679">
    <property type="entry name" value="Apc5"/>
</dbReference>
<dbReference type="GO" id="GO:0070979">
    <property type="term" value="P:protein K11-linked ubiquitination"/>
    <property type="evidence" value="ECO:0007669"/>
    <property type="project" value="TreeGrafter"/>
</dbReference>
<dbReference type="GO" id="GO:0005680">
    <property type="term" value="C:anaphase-promoting complex"/>
    <property type="evidence" value="ECO:0007669"/>
    <property type="project" value="InterPro"/>
</dbReference>
<reference evidence="9 10" key="1">
    <citation type="journal article" date="2016" name="Mol. Biol. Evol.">
        <title>Comparative Genomics of Early-Diverging Mushroom-Forming Fungi Provides Insights into the Origins of Lignocellulose Decay Capabilities.</title>
        <authorList>
            <person name="Nagy L.G."/>
            <person name="Riley R."/>
            <person name="Tritt A."/>
            <person name="Adam C."/>
            <person name="Daum C."/>
            <person name="Floudas D."/>
            <person name="Sun H."/>
            <person name="Yadav J.S."/>
            <person name="Pangilinan J."/>
            <person name="Larsson K.H."/>
            <person name="Matsuura K."/>
            <person name="Barry K."/>
            <person name="Labutti K."/>
            <person name="Kuo R."/>
            <person name="Ohm R.A."/>
            <person name="Bhattacharya S.S."/>
            <person name="Shirouzu T."/>
            <person name="Yoshinaga Y."/>
            <person name="Martin F.M."/>
            <person name="Grigoriev I.V."/>
            <person name="Hibbett D.S."/>
        </authorList>
    </citation>
    <scope>NUCLEOTIDE SEQUENCE [LARGE SCALE GENOMIC DNA]</scope>
    <source>
        <strain evidence="9 10">HHB9708</strain>
    </source>
</reference>
<evidence type="ECO:0000256" key="5">
    <source>
        <dbReference type="ARBA" id="ARBA00022786"/>
    </source>
</evidence>
<dbReference type="GO" id="GO:0051301">
    <property type="term" value="P:cell division"/>
    <property type="evidence" value="ECO:0007669"/>
    <property type="project" value="UniProtKB-KW"/>
</dbReference>
<feature type="domain" description="Anaphase-promoting complex subunit 5" evidence="8">
    <location>
        <begin position="201"/>
        <end position="281"/>
    </location>
</feature>
<organism evidence="9 10">
    <name type="scientific">Sistotremastrum niveocremeum HHB9708</name>
    <dbReference type="NCBI Taxonomy" id="1314777"/>
    <lineage>
        <taxon>Eukaryota</taxon>
        <taxon>Fungi</taxon>
        <taxon>Dikarya</taxon>
        <taxon>Basidiomycota</taxon>
        <taxon>Agaricomycotina</taxon>
        <taxon>Agaricomycetes</taxon>
        <taxon>Sistotremastrales</taxon>
        <taxon>Sistotremastraceae</taxon>
        <taxon>Sertulicium</taxon>
        <taxon>Sertulicium niveocremeum</taxon>
    </lineage>
</organism>
<feature type="chain" id="PRO_5007855367" description="Anaphase-promoting complex subunit 5" evidence="7">
    <location>
        <begin position="34"/>
        <end position="676"/>
    </location>
</feature>
<dbReference type="Pfam" id="PF12862">
    <property type="entry name" value="ANAPC5"/>
    <property type="match status" value="1"/>
</dbReference>
<evidence type="ECO:0000259" key="8">
    <source>
        <dbReference type="Pfam" id="PF12862"/>
    </source>
</evidence>
<keyword evidence="10" id="KW-1185">Reference proteome</keyword>
<gene>
    <name evidence="9" type="ORF">SISNIDRAFT_448191</name>
</gene>
<protein>
    <recommendedName>
        <fullName evidence="2">Anaphase-promoting complex subunit 5</fullName>
    </recommendedName>
</protein>
<dbReference type="Proteomes" id="UP000076722">
    <property type="component" value="Unassembled WGS sequence"/>
</dbReference>
<dbReference type="EMBL" id="KV419394">
    <property type="protein sequence ID" value="KZS99299.1"/>
    <property type="molecule type" value="Genomic_DNA"/>
</dbReference>
<sequence length="676" mass="77210">MSTQNGPPPASPHVLKPHHVVLLCLMLYTFTDSKTSAYPPDVQLHCMRLLIDEVSEMSEPRTFSQLLKEIVGDHPKGSQFHAMRDALAQLPRLIDDDDSAIVNIFKDMEDRLVMERDEMPDRLSCRFERRSLFGMFCRRCFLSFRKLSFQGVIQLKNDFCRWCDEGKGPGPSRIRKDSFYPPTADEKEWAKPEYFEQFKRASAIGEQHRALENLHRFFEQHFPEGAEQSLRQHALLHLARHHFSWGQLGEARNVLNEAIAVARTSGDSLVLQHCMSLLRRFPPSEDQEIAGPVTIPISPHQDVLWEIDSLLKSKEPISYAFEKIIESLGCYDYATQTNPSFLALPQTEQMSQHAIQSILWHYLGSERLASIEEDAVIALTDPGSDDDRRFKVITAKARRAARQGNVETALSIALDPDTWRGLSLLQYKEWASTIWNILVLTATRRSQDRLYFDCLEPKNPSGKLDLSYYYHDQDEERSDAEHFELYRAMQLRRVGEISASMKPLLKELWSTEFSGNFQRHRTALIMYADLASELGMEKKSIEILEDLMPQLISGDDDIEQRAFACHTMARCLVADGEGSVESCRSALQYLAIAEEDYTTLQISAALSDVQFYMSAVQNKLGNIPERDDAARRHFKTVEDAQQWNREDASADIEKVWDVVKAVGVAIATKGLTIPEE</sequence>
<dbReference type="GO" id="GO:0031145">
    <property type="term" value="P:anaphase-promoting complex-dependent catabolic process"/>
    <property type="evidence" value="ECO:0007669"/>
    <property type="project" value="TreeGrafter"/>
</dbReference>
<dbReference type="AlphaFoldDB" id="A0A165AMT1"/>
<dbReference type="PANTHER" id="PTHR12830:SF9">
    <property type="entry name" value="ANAPHASE-PROMOTING COMPLEX SUBUNIT 5"/>
    <property type="match status" value="1"/>
</dbReference>
<comment type="similarity">
    <text evidence="1">Belongs to the APC5 family.</text>
</comment>
<evidence type="ECO:0000256" key="2">
    <source>
        <dbReference type="ARBA" id="ARBA00016066"/>
    </source>
</evidence>
<evidence type="ECO:0000256" key="1">
    <source>
        <dbReference type="ARBA" id="ARBA00007450"/>
    </source>
</evidence>
<keyword evidence="3" id="KW-0132">Cell division</keyword>
<keyword evidence="6" id="KW-0131">Cell cycle</keyword>
<keyword evidence="5" id="KW-0833">Ubl conjugation pathway</keyword>
<keyword evidence="4" id="KW-0498">Mitosis</keyword>
<dbReference type="InterPro" id="IPR026000">
    <property type="entry name" value="Apc5_dom"/>
</dbReference>
<evidence type="ECO:0000256" key="3">
    <source>
        <dbReference type="ARBA" id="ARBA00022618"/>
    </source>
</evidence>
<evidence type="ECO:0000256" key="4">
    <source>
        <dbReference type="ARBA" id="ARBA00022776"/>
    </source>
</evidence>
<dbReference type="STRING" id="1314777.A0A165AMT1"/>